<protein>
    <submittedName>
        <fullName evidence="1">Uncharacterized protein</fullName>
    </submittedName>
</protein>
<dbReference type="EMBL" id="JAQNVG010000025">
    <property type="protein sequence ID" value="MDC2237052.1"/>
    <property type="molecule type" value="Genomic_DNA"/>
</dbReference>
<gene>
    <name evidence="1" type="ORF">PO127_15005</name>
</gene>
<organism evidence="1 2">
    <name type="scientific">Bacteroides thetaiotaomicron</name>
    <dbReference type="NCBI Taxonomy" id="818"/>
    <lineage>
        <taxon>Bacteria</taxon>
        <taxon>Pseudomonadati</taxon>
        <taxon>Bacteroidota</taxon>
        <taxon>Bacteroidia</taxon>
        <taxon>Bacteroidales</taxon>
        <taxon>Bacteroidaceae</taxon>
        <taxon>Bacteroides</taxon>
    </lineage>
</organism>
<proteinExistence type="predicted"/>
<dbReference type="Proteomes" id="UP001217776">
    <property type="component" value="Unassembled WGS sequence"/>
</dbReference>
<dbReference type="RefSeq" id="WP_016271446.1">
    <property type="nucleotide sequence ID" value="NZ_JADNKL010000004.1"/>
</dbReference>
<evidence type="ECO:0000313" key="2">
    <source>
        <dbReference type="Proteomes" id="UP001217776"/>
    </source>
</evidence>
<accession>A0AAP3SFK8</accession>
<reference evidence="1" key="1">
    <citation type="submission" date="2022-10" db="EMBL/GenBank/DDBJ databases">
        <title>Human gut microbiome strain richness.</title>
        <authorList>
            <person name="Chen-Liaw A."/>
        </authorList>
    </citation>
    <scope>NUCLEOTIDE SEQUENCE</scope>
    <source>
        <strain evidence="1">1001283st1_A3_1001283B150304_161114</strain>
    </source>
</reference>
<sequence length="160" mass="18408">MHSKIFQIAKEPVNEGCYLQEDTLTQGDGSFYDYCTEIDDEERKKEIANLVKFILPKGMFELTSEDTIRYIGGIEQWKEKYVANIHKKAEALTVENMLVWGSIYYLKQAIENPLDTAYLFYLDGDGCQAFAEQSFAFMEFICSIEPGTTLYIGGVIDYHF</sequence>
<dbReference type="AlphaFoldDB" id="A0AAP3SFK8"/>
<name>A0AAP3SFK8_BACT4</name>
<comment type="caution">
    <text evidence="1">The sequence shown here is derived from an EMBL/GenBank/DDBJ whole genome shotgun (WGS) entry which is preliminary data.</text>
</comment>
<evidence type="ECO:0000313" key="1">
    <source>
        <dbReference type="EMBL" id="MDC2237052.1"/>
    </source>
</evidence>